<name>A0A3B0ZA60_9ZZZZ</name>
<dbReference type="Gene3D" id="1.10.730.10">
    <property type="entry name" value="Isoleucyl-tRNA Synthetase, Domain 1"/>
    <property type="match status" value="1"/>
</dbReference>
<evidence type="ECO:0000313" key="12">
    <source>
        <dbReference type="EMBL" id="VAW84357.1"/>
    </source>
</evidence>
<dbReference type="PRINTS" id="PR01045">
    <property type="entry name" value="TRNASYNTHGB"/>
</dbReference>
<proteinExistence type="inferred from homology"/>
<dbReference type="SMART" id="SM00836">
    <property type="entry name" value="DALR_1"/>
    <property type="match status" value="1"/>
</dbReference>
<comment type="catalytic activity">
    <reaction evidence="10">
        <text>tRNA(Gly) + glycine + ATP = glycyl-tRNA(Gly) + AMP + diphosphate</text>
        <dbReference type="Rhea" id="RHEA:16013"/>
        <dbReference type="Rhea" id="RHEA-COMP:9664"/>
        <dbReference type="Rhea" id="RHEA-COMP:9683"/>
        <dbReference type="ChEBI" id="CHEBI:30616"/>
        <dbReference type="ChEBI" id="CHEBI:33019"/>
        <dbReference type="ChEBI" id="CHEBI:57305"/>
        <dbReference type="ChEBI" id="CHEBI:78442"/>
        <dbReference type="ChEBI" id="CHEBI:78522"/>
        <dbReference type="ChEBI" id="CHEBI:456215"/>
        <dbReference type="EC" id="6.1.1.14"/>
    </reaction>
</comment>
<evidence type="ECO:0000256" key="2">
    <source>
        <dbReference type="ARBA" id="ARBA00008226"/>
    </source>
</evidence>
<keyword evidence="7" id="KW-0067">ATP-binding</keyword>
<evidence type="ECO:0000256" key="1">
    <source>
        <dbReference type="ARBA" id="ARBA00004496"/>
    </source>
</evidence>
<dbReference type="GO" id="GO:0005524">
    <property type="term" value="F:ATP binding"/>
    <property type="evidence" value="ECO:0007669"/>
    <property type="project" value="UniProtKB-KW"/>
</dbReference>
<dbReference type="GO" id="GO:0004814">
    <property type="term" value="F:arginine-tRNA ligase activity"/>
    <property type="evidence" value="ECO:0007669"/>
    <property type="project" value="InterPro"/>
</dbReference>
<dbReference type="PROSITE" id="PS50861">
    <property type="entry name" value="AA_TRNA_LIGASE_II_GLYAB"/>
    <property type="match status" value="1"/>
</dbReference>
<keyword evidence="4" id="KW-0963">Cytoplasm</keyword>
<gene>
    <name evidence="12" type="ORF">MNBD_GAMMA18-217</name>
</gene>
<evidence type="ECO:0000256" key="6">
    <source>
        <dbReference type="ARBA" id="ARBA00022741"/>
    </source>
</evidence>
<comment type="subcellular location">
    <subcellularLocation>
        <location evidence="1">Cytoplasm</location>
    </subcellularLocation>
</comment>
<protein>
    <recommendedName>
        <fullName evidence="3">glycine--tRNA ligase</fullName>
        <ecNumber evidence="3">6.1.1.14</ecNumber>
    </recommendedName>
</protein>
<comment type="similarity">
    <text evidence="2">Belongs to the class-II aminoacyl-tRNA synthetase family.</text>
</comment>
<dbReference type="InterPro" id="IPR015944">
    <property type="entry name" value="Gly-tRNA-synth_bsu"/>
</dbReference>
<dbReference type="GO" id="GO:0004820">
    <property type="term" value="F:glycine-tRNA ligase activity"/>
    <property type="evidence" value="ECO:0007669"/>
    <property type="project" value="UniProtKB-EC"/>
</dbReference>
<evidence type="ECO:0000256" key="5">
    <source>
        <dbReference type="ARBA" id="ARBA00022598"/>
    </source>
</evidence>
<dbReference type="GO" id="GO:0006426">
    <property type="term" value="P:glycyl-tRNA aminoacylation"/>
    <property type="evidence" value="ECO:0007669"/>
    <property type="project" value="InterPro"/>
</dbReference>
<sequence length="700" mass="78146">MSEKRSLLIEIGTEELPPKALKRLSDAFGAGVIEGIRDADLHFGEVKLYASPRRLAILIQNLDLQQPDKQVERRGPAVKAAFDADGKPTKAVQGFARGCGVDVEQLEQIDTPKGAWLVYRSEQKGESAATLIPGIVQSSLDKLPIPKRMRWGDLATEFVRPVHWVVLLLGDEVLDGEVLGIKAGRETRGHRFHNPGTLYIGEPEAYAPLLETEGYVVADFAVRREAVRAQILAAAAEVKGTAVIDEALLDEVTSMVEWPRAIVGDFETRFLMVPAEALITTMKSNQKYFHLVDDAGKLMPHFITISNIASSNPNAVKEGNERVIRPRLADADFFWNQDRKQRLDSRLESLHSVVFQNKLGTLYDKSQRIERLAAEVAVEIGCDAKQAARAALLSKCDLMTDMVGEFPELQGVMGRYYATHDDENSAVAEALDEQYMPRFAGDQLPQGGVGQAVAIADKLDTLVGIFAIGQMPTGDKDPFALRRAALGVLRILLEKQLDIDLLEMLRKACAAFRTQDITQNLFPTTESSDETAVAVFDFMMERLRGYFQEKGYHIDEFEAVSAVRPVRPNDFAQRIEAVRLFRTLPEAESLAAANKRIHNILKKVAGELPEKLDRTLLVDAEERALADAVEGLSDEVNRLFDQRHYQKALSHLANLREPVDNFFDHVMVMADDEVLRRNRLALLHHLQTLFLRVADLSRLQ</sequence>
<dbReference type="NCBIfam" id="TIGR00211">
    <property type="entry name" value="glyS"/>
    <property type="match status" value="1"/>
</dbReference>
<dbReference type="EC" id="6.1.1.14" evidence="3"/>
<evidence type="ECO:0000256" key="9">
    <source>
        <dbReference type="ARBA" id="ARBA00023146"/>
    </source>
</evidence>
<evidence type="ECO:0000256" key="7">
    <source>
        <dbReference type="ARBA" id="ARBA00022840"/>
    </source>
</evidence>
<dbReference type="SUPFAM" id="SSF47323">
    <property type="entry name" value="Anticodon-binding domain of a subclass of class I aminoacyl-tRNA synthetases"/>
    <property type="match status" value="1"/>
</dbReference>
<evidence type="ECO:0000256" key="4">
    <source>
        <dbReference type="ARBA" id="ARBA00022490"/>
    </source>
</evidence>
<accession>A0A3B0ZA60</accession>
<dbReference type="GO" id="GO:0005829">
    <property type="term" value="C:cytosol"/>
    <property type="evidence" value="ECO:0007669"/>
    <property type="project" value="TreeGrafter"/>
</dbReference>
<dbReference type="InterPro" id="IPR009080">
    <property type="entry name" value="tRNAsynth_Ia_anticodon-bd"/>
</dbReference>
<keyword evidence="5 12" id="KW-0436">Ligase</keyword>
<dbReference type="EMBL" id="UOFP01000041">
    <property type="protein sequence ID" value="VAW84357.1"/>
    <property type="molecule type" value="Genomic_DNA"/>
</dbReference>
<evidence type="ECO:0000256" key="10">
    <source>
        <dbReference type="ARBA" id="ARBA00047937"/>
    </source>
</evidence>
<dbReference type="PANTHER" id="PTHR30075:SF2">
    <property type="entry name" value="GLYCINE--TRNA LIGASE, CHLOROPLASTIC_MITOCHONDRIAL 2"/>
    <property type="match status" value="1"/>
</dbReference>
<dbReference type="GO" id="GO:0006420">
    <property type="term" value="P:arginyl-tRNA aminoacylation"/>
    <property type="evidence" value="ECO:0007669"/>
    <property type="project" value="InterPro"/>
</dbReference>
<dbReference type="SUPFAM" id="SSF109604">
    <property type="entry name" value="HD-domain/PDEase-like"/>
    <property type="match status" value="1"/>
</dbReference>
<dbReference type="AlphaFoldDB" id="A0A3B0ZA60"/>
<dbReference type="Pfam" id="PF02092">
    <property type="entry name" value="tRNA_synt_2f"/>
    <property type="match status" value="1"/>
</dbReference>
<organism evidence="12">
    <name type="scientific">hydrothermal vent metagenome</name>
    <dbReference type="NCBI Taxonomy" id="652676"/>
    <lineage>
        <taxon>unclassified sequences</taxon>
        <taxon>metagenomes</taxon>
        <taxon>ecological metagenomes</taxon>
    </lineage>
</organism>
<dbReference type="Pfam" id="PF05746">
    <property type="entry name" value="DALR_1"/>
    <property type="match status" value="1"/>
</dbReference>
<keyword evidence="6" id="KW-0547">Nucleotide-binding</keyword>
<keyword evidence="9 12" id="KW-0030">Aminoacyl-tRNA synthetase</keyword>
<dbReference type="InterPro" id="IPR008909">
    <property type="entry name" value="DALR_anticod-bd"/>
</dbReference>
<evidence type="ECO:0000259" key="11">
    <source>
        <dbReference type="SMART" id="SM00836"/>
    </source>
</evidence>
<dbReference type="PANTHER" id="PTHR30075">
    <property type="entry name" value="GLYCYL-TRNA SYNTHETASE"/>
    <property type="match status" value="1"/>
</dbReference>
<evidence type="ECO:0000256" key="8">
    <source>
        <dbReference type="ARBA" id="ARBA00022917"/>
    </source>
</evidence>
<reference evidence="12" key="1">
    <citation type="submission" date="2018-06" db="EMBL/GenBank/DDBJ databases">
        <authorList>
            <person name="Zhirakovskaya E."/>
        </authorList>
    </citation>
    <scope>NUCLEOTIDE SEQUENCE</scope>
</reference>
<keyword evidence="8" id="KW-0648">Protein biosynthesis</keyword>
<dbReference type="HAMAP" id="MF_00255">
    <property type="entry name" value="Gly_tRNA_synth_beta"/>
    <property type="match status" value="1"/>
</dbReference>
<feature type="domain" description="DALR anticodon binding" evidence="11">
    <location>
        <begin position="596"/>
        <end position="699"/>
    </location>
</feature>
<evidence type="ECO:0000256" key="3">
    <source>
        <dbReference type="ARBA" id="ARBA00012829"/>
    </source>
</evidence>
<dbReference type="InterPro" id="IPR006194">
    <property type="entry name" value="Gly-tRNA-synth_heterodimer"/>
</dbReference>